<dbReference type="PROSITE" id="PS51257">
    <property type="entry name" value="PROKAR_LIPOPROTEIN"/>
    <property type="match status" value="1"/>
</dbReference>
<proteinExistence type="predicted"/>
<evidence type="ECO:0008006" key="3">
    <source>
        <dbReference type="Google" id="ProtNLM"/>
    </source>
</evidence>
<name>A0A365XTR9_9BACT</name>
<dbReference type="EMBL" id="QFFJ01000002">
    <property type="protein sequence ID" value="RBL89518.1"/>
    <property type="molecule type" value="Genomic_DNA"/>
</dbReference>
<accession>A0A365XTR9</accession>
<sequence length="161" mass="18523">MGTKQIRLVKLHMNNKPVFVFLLLLLVSISSCDLIGYSKAISEQAEMRFNRSRTFINKIMFKGNVIEKINCENCDLTNYFIKIKIDSISEIPSLSRSSYNPYYEFQLQPHQVLTICVSKELFDAVEQGTGVLKSANSSNLSFDRKQMLLIGQEDMKWLPRS</sequence>
<dbReference type="AlphaFoldDB" id="A0A365XTR9"/>
<dbReference type="RefSeq" id="WP_113618264.1">
    <property type="nucleotide sequence ID" value="NZ_QFFJ01000002.1"/>
</dbReference>
<keyword evidence="2" id="KW-1185">Reference proteome</keyword>
<comment type="caution">
    <text evidence="1">The sequence shown here is derived from an EMBL/GenBank/DDBJ whole genome shotgun (WGS) entry which is preliminary data.</text>
</comment>
<gene>
    <name evidence="1" type="ORF">DF182_23695</name>
</gene>
<reference evidence="1 2" key="1">
    <citation type="submission" date="2018-05" db="EMBL/GenBank/DDBJ databases">
        <title>Chitinophaga sp. K3CV102501T nov., isolated from isolated from a monsoon evergreen broad-leaved forest soil.</title>
        <authorList>
            <person name="Lv Y."/>
        </authorList>
    </citation>
    <scope>NUCLEOTIDE SEQUENCE [LARGE SCALE GENOMIC DNA]</scope>
    <source>
        <strain evidence="1 2">GDMCC 1.1325</strain>
    </source>
</reference>
<evidence type="ECO:0000313" key="1">
    <source>
        <dbReference type="EMBL" id="RBL89518.1"/>
    </source>
</evidence>
<protein>
    <recommendedName>
        <fullName evidence="3">Lipoprotein</fullName>
    </recommendedName>
</protein>
<organism evidence="1 2">
    <name type="scientific">Chitinophaga flava</name>
    <dbReference type="NCBI Taxonomy" id="2259036"/>
    <lineage>
        <taxon>Bacteria</taxon>
        <taxon>Pseudomonadati</taxon>
        <taxon>Bacteroidota</taxon>
        <taxon>Chitinophagia</taxon>
        <taxon>Chitinophagales</taxon>
        <taxon>Chitinophagaceae</taxon>
        <taxon>Chitinophaga</taxon>
    </lineage>
</organism>
<evidence type="ECO:0000313" key="2">
    <source>
        <dbReference type="Proteomes" id="UP000253410"/>
    </source>
</evidence>
<dbReference type="Proteomes" id="UP000253410">
    <property type="component" value="Unassembled WGS sequence"/>
</dbReference>